<name>A0A9P6Q5P1_9FUNG</name>
<reference evidence="1" key="1">
    <citation type="journal article" date="2020" name="Fungal Divers.">
        <title>Resolving the Mortierellaceae phylogeny through synthesis of multi-gene phylogenetics and phylogenomics.</title>
        <authorList>
            <person name="Vandepol N."/>
            <person name="Liber J."/>
            <person name="Desiro A."/>
            <person name="Na H."/>
            <person name="Kennedy M."/>
            <person name="Barry K."/>
            <person name="Grigoriev I.V."/>
            <person name="Miller A.N."/>
            <person name="O'Donnell K."/>
            <person name="Stajich J.E."/>
            <person name="Bonito G."/>
        </authorList>
    </citation>
    <scope>NUCLEOTIDE SEQUENCE</scope>
    <source>
        <strain evidence="1">BC1065</strain>
    </source>
</reference>
<proteinExistence type="predicted"/>
<comment type="caution">
    <text evidence="1">The sequence shown here is derived from an EMBL/GenBank/DDBJ whole genome shotgun (WGS) entry which is preliminary data.</text>
</comment>
<dbReference type="OrthoDB" id="2414517at2759"/>
<evidence type="ECO:0000313" key="2">
    <source>
        <dbReference type="Proteomes" id="UP000807716"/>
    </source>
</evidence>
<dbReference type="EMBL" id="JAAAJB010000247">
    <property type="protein sequence ID" value="KAG0260480.1"/>
    <property type="molecule type" value="Genomic_DNA"/>
</dbReference>
<organism evidence="1 2">
    <name type="scientific">Actinomortierella ambigua</name>
    <dbReference type="NCBI Taxonomy" id="1343610"/>
    <lineage>
        <taxon>Eukaryota</taxon>
        <taxon>Fungi</taxon>
        <taxon>Fungi incertae sedis</taxon>
        <taxon>Mucoromycota</taxon>
        <taxon>Mortierellomycotina</taxon>
        <taxon>Mortierellomycetes</taxon>
        <taxon>Mortierellales</taxon>
        <taxon>Mortierellaceae</taxon>
        <taxon>Actinomortierella</taxon>
    </lineage>
</organism>
<accession>A0A9P6Q5P1</accession>
<dbReference type="AlphaFoldDB" id="A0A9P6Q5P1"/>
<evidence type="ECO:0000313" key="1">
    <source>
        <dbReference type="EMBL" id="KAG0260480.1"/>
    </source>
</evidence>
<protein>
    <submittedName>
        <fullName evidence="1">Uncharacterized protein</fullName>
    </submittedName>
</protein>
<dbReference type="Proteomes" id="UP000807716">
    <property type="component" value="Unassembled WGS sequence"/>
</dbReference>
<gene>
    <name evidence="1" type="ORF">DFQ27_003508</name>
</gene>
<keyword evidence="2" id="KW-1185">Reference proteome</keyword>
<sequence length="323" mass="35934">MKADKIVGFAWTTTLTTANLDALRGMRERIYELEPGCANNHIDDIYLHIDNQSPTHVLNNVELRDILRSVKSAGMPSLTFSIGEGPTKIFSSWTFSEVCHGYNLLSSADPEIQQLPLFSDICSDPLDTPVKKAALENLFVEISTRLDALSPLLGNDSAKSVVLASYLVAATALFKDDFCLWSQRHLSGLLGHGSIDFSVHARKDEEAALGVTLVRRENFPQGIAENILQLEALLTERKRKRGSNDESGRGTEPLRPSRAFGVVTDTSCWYFVECTMRSDSKVSIRMADLNELINYKGDWKAPAQRVFAKLVWLWGKSRDALLA</sequence>